<evidence type="ECO:0000313" key="1">
    <source>
        <dbReference type="EMBL" id="DAE07571.1"/>
    </source>
</evidence>
<accession>A0A8S5PM80</accession>
<dbReference type="EMBL" id="BK015452">
    <property type="protein sequence ID" value="DAE07571.1"/>
    <property type="molecule type" value="Genomic_DNA"/>
</dbReference>
<organism evidence="1">
    <name type="scientific">Podoviridae sp. ctnCN2</name>
    <dbReference type="NCBI Taxonomy" id="2825274"/>
    <lineage>
        <taxon>Viruses</taxon>
        <taxon>Duplodnaviria</taxon>
        <taxon>Heunggongvirae</taxon>
        <taxon>Uroviricota</taxon>
        <taxon>Caudoviricetes</taxon>
    </lineage>
</organism>
<reference evidence="1" key="1">
    <citation type="journal article" date="2021" name="Proc. Natl. Acad. Sci. U.S.A.">
        <title>A Catalog of Tens of Thousands of Viruses from Human Metagenomes Reveals Hidden Associations with Chronic Diseases.</title>
        <authorList>
            <person name="Tisza M.J."/>
            <person name="Buck C.B."/>
        </authorList>
    </citation>
    <scope>NUCLEOTIDE SEQUENCE</scope>
    <source>
        <strain evidence="1">CtnCN2</strain>
    </source>
</reference>
<name>A0A8S5PM80_9CAUD</name>
<sequence length="244" mass="27753">MKLKTSNKTVMFYGNVLRVNIHAKWIAVDENGVMRAFEDEPYIPHNQEVWESGSAGIWRLESYMELEGDNWKETLAYCPQDQSWMIAVVGKLHSAYLLQDDNEYHKAMHLIINDIADIIRSKSVNCSVRDTFNAFMKHAAPPCLQATPVVDVLRDNLFSNAKEPESRIVKDYYGMDVIVPGWARWVAMNCNGSVMAFEVQPGITPWDIWGNAIHGKSGASTQVAWRDESTSIANWRDSLQEVQV</sequence>
<proteinExistence type="predicted"/>
<protein>
    <submittedName>
        <fullName evidence="1">Uncharacterized protein</fullName>
    </submittedName>
</protein>